<dbReference type="InterPro" id="IPR000522">
    <property type="entry name" value="ABC_transptr_permease_BtuC"/>
</dbReference>
<keyword evidence="10" id="KW-1185">Reference proteome</keyword>
<dbReference type="Proteomes" id="UP000308828">
    <property type="component" value="Unassembled WGS sequence"/>
</dbReference>
<evidence type="ECO:0000256" key="1">
    <source>
        <dbReference type="ARBA" id="ARBA00004651"/>
    </source>
</evidence>
<gene>
    <name evidence="9" type="ORF">FAA97_19415</name>
</gene>
<reference evidence="9 10" key="1">
    <citation type="submission" date="2019-04" db="EMBL/GenBank/DDBJ databases">
        <title>Genome sequence of strain shin9-1.</title>
        <authorList>
            <person name="Gao J."/>
            <person name="Sun J."/>
        </authorList>
    </citation>
    <scope>NUCLEOTIDE SEQUENCE [LARGE SCALE GENOMIC DNA]</scope>
    <source>
        <strain evidence="10">shin9-1</strain>
    </source>
</reference>
<keyword evidence="5 8" id="KW-0812">Transmembrane</keyword>
<sequence length="325" mass="33925">MFAIADVGRRRAMIGAGLCLALLIVMSMAIGVQELSISGTDGAMPLAELLSISRLPRTLAAVLCGAGLAVAGQIMQTLTRNRFVEPSTAGTAQSAALGILIVTLFLPAAGLGVKALVASGSAMAGTALFLATAHRLPPEQPHLVPLFGLVYGGVVGAAVTYVAWQNDLLQYLDIWTNGEFSGVLKGRYELLFIAVVIVAAAILIADRLTIMALGEDQATSLGIDYRRMTQIGLVLVSIMSALSVVVVGLIPFVGLVVPNLVSRISGDNLRGTLPLVALGGAILVLASDIAGRVIRFPYEIPVGTVMGVIGPAVFLWFILRERRDA</sequence>
<evidence type="ECO:0000256" key="8">
    <source>
        <dbReference type="SAM" id="Phobius"/>
    </source>
</evidence>
<keyword evidence="3" id="KW-0813">Transport</keyword>
<proteinExistence type="inferred from homology"/>
<comment type="caution">
    <text evidence="9">The sequence shown here is derived from an EMBL/GenBank/DDBJ whole genome shotgun (WGS) entry which is preliminary data.</text>
</comment>
<comment type="similarity">
    <text evidence="2">Belongs to the binding-protein-dependent transport system permease family. FecCD subfamily.</text>
</comment>
<dbReference type="CDD" id="cd06550">
    <property type="entry name" value="TM_ABC_iron-siderophores_like"/>
    <property type="match status" value="1"/>
</dbReference>
<evidence type="ECO:0000256" key="3">
    <source>
        <dbReference type="ARBA" id="ARBA00022448"/>
    </source>
</evidence>
<evidence type="ECO:0000256" key="7">
    <source>
        <dbReference type="ARBA" id="ARBA00023136"/>
    </source>
</evidence>
<comment type="subcellular location">
    <subcellularLocation>
        <location evidence="1">Cell membrane</location>
        <topology evidence="1">Multi-pass membrane protein</topology>
    </subcellularLocation>
</comment>
<feature type="transmembrane region" description="Helical" evidence="8">
    <location>
        <begin position="269"/>
        <end position="286"/>
    </location>
</feature>
<name>A0A4V4HM11_9HYPH</name>
<organism evidence="9 10">
    <name type="scientific">Peteryoungia ipomoeae</name>
    <dbReference type="NCBI Taxonomy" id="1210932"/>
    <lineage>
        <taxon>Bacteria</taxon>
        <taxon>Pseudomonadati</taxon>
        <taxon>Pseudomonadota</taxon>
        <taxon>Alphaproteobacteria</taxon>
        <taxon>Hyphomicrobiales</taxon>
        <taxon>Rhizobiaceae</taxon>
        <taxon>Peteryoungia</taxon>
    </lineage>
</organism>
<feature type="transmembrane region" description="Helical" evidence="8">
    <location>
        <begin position="55"/>
        <end position="75"/>
    </location>
</feature>
<dbReference type="OrthoDB" id="9811975at2"/>
<dbReference type="Pfam" id="PF01032">
    <property type="entry name" value="FecCD"/>
    <property type="match status" value="1"/>
</dbReference>
<dbReference type="PANTHER" id="PTHR30472">
    <property type="entry name" value="FERRIC ENTEROBACTIN TRANSPORT SYSTEM PERMEASE PROTEIN"/>
    <property type="match status" value="1"/>
</dbReference>
<dbReference type="AlphaFoldDB" id="A0A4V4HM11"/>
<dbReference type="RefSeq" id="WP_136600233.1">
    <property type="nucleotide sequence ID" value="NZ_STGV01000008.1"/>
</dbReference>
<accession>A0A4V4HM11</accession>
<evidence type="ECO:0000256" key="2">
    <source>
        <dbReference type="ARBA" id="ARBA00007935"/>
    </source>
</evidence>
<dbReference type="GO" id="GO:0033214">
    <property type="term" value="P:siderophore-iron import into cell"/>
    <property type="evidence" value="ECO:0007669"/>
    <property type="project" value="TreeGrafter"/>
</dbReference>
<evidence type="ECO:0000313" key="10">
    <source>
        <dbReference type="Proteomes" id="UP000308828"/>
    </source>
</evidence>
<evidence type="ECO:0000256" key="5">
    <source>
        <dbReference type="ARBA" id="ARBA00022692"/>
    </source>
</evidence>
<evidence type="ECO:0000256" key="4">
    <source>
        <dbReference type="ARBA" id="ARBA00022475"/>
    </source>
</evidence>
<feature type="transmembrane region" description="Helical" evidence="8">
    <location>
        <begin position="143"/>
        <end position="164"/>
    </location>
</feature>
<evidence type="ECO:0000313" key="9">
    <source>
        <dbReference type="EMBL" id="THV20216.1"/>
    </source>
</evidence>
<keyword evidence="6 8" id="KW-1133">Transmembrane helix</keyword>
<dbReference type="GO" id="GO:0005886">
    <property type="term" value="C:plasma membrane"/>
    <property type="evidence" value="ECO:0007669"/>
    <property type="project" value="UniProtKB-SubCell"/>
</dbReference>
<evidence type="ECO:0000256" key="6">
    <source>
        <dbReference type="ARBA" id="ARBA00022989"/>
    </source>
</evidence>
<feature type="transmembrane region" description="Helical" evidence="8">
    <location>
        <begin position="87"/>
        <end position="106"/>
    </location>
</feature>
<feature type="transmembrane region" description="Helical" evidence="8">
    <location>
        <begin position="231"/>
        <end position="257"/>
    </location>
</feature>
<dbReference type="Gene3D" id="1.10.3470.10">
    <property type="entry name" value="ABC transporter involved in vitamin B12 uptake, BtuC"/>
    <property type="match status" value="1"/>
</dbReference>
<protein>
    <submittedName>
        <fullName evidence="9">ABC transporter permease</fullName>
    </submittedName>
</protein>
<dbReference type="EMBL" id="STGV01000008">
    <property type="protein sequence ID" value="THV20216.1"/>
    <property type="molecule type" value="Genomic_DNA"/>
</dbReference>
<dbReference type="GO" id="GO:0022857">
    <property type="term" value="F:transmembrane transporter activity"/>
    <property type="evidence" value="ECO:0007669"/>
    <property type="project" value="InterPro"/>
</dbReference>
<dbReference type="SUPFAM" id="SSF81345">
    <property type="entry name" value="ABC transporter involved in vitamin B12 uptake, BtuC"/>
    <property type="match status" value="1"/>
</dbReference>
<dbReference type="InterPro" id="IPR037294">
    <property type="entry name" value="ABC_BtuC-like"/>
</dbReference>
<feature type="transmembrane region" description="Helical" evidence="8">
    <location>
        <begin position="298"/>
        <end position="319"/>
    </location>
</feature>
<keyword evidence="7 8" id="KW-0472">Membrane</keyword>
<feature type="transmembrane region" description="Helical" evidence="8">
    <location>
        <begin position="190"/>
        <end position="210"/>
    </location>
</feature>
<keyword evidence="4" id="KW-1003">Cell membrane</keyword>
<dbReference type="PANTHER" id="PTHR30472:SF27">
    <property type="entry name" value="PETROBACTIN IMPORT SYSTEM PERMEASE PROTEIN YCLN"/>
    <property type="match status" value="1"/>
</dbReference>